<accession>A0A0G1CP89</accession>
<dbReference type="Pfam" id="PF13620">
    <property type="entry name" value="CarboxypepD_reg"/>
    <property type="match status" value="1"/>
</dbReference>
<dbReference type="EMBL" id="LCFD01000002">
    <property type="protein sequence ID" value="KKS87570.1"/>
    <property type="molecule type" value="Genomic_DNA"/>
</dbReference>
<evidence type="ECO:0000313" key="1">
    <source>
        <dbReference type="EMBL" id="KKS87570.1"/>
    </source>
</evidence>
<dbReference type="SUPFAM" id="SSF51445">
    <property type="entry name" value="(Trans)glycosidases"/>
    <property type="match status" value="1"/>
</dbReference>
<gene>
    <name evidence="1" type="ORF">UV61_C0002G0291</name>
</gene>
<protein>
    <recommendedName>
        <fullName evidence="3">Glycoside hydrolase family 5 domain-containing protein</fullName>
    </recommendedName>
</protein>
<dbReference type="InterPro" id="IPR008969">
    <property type="entry name" value="CarboxyPept-like_regulatory"/>
</dbReference>
<dbReference type="SUPFAM" id="SSF49464">
    <property type="entry name" value="Carboxypeptidase regulatory domain-like"/>
    <property type="match status" value="1"/>
</dbReference>
<dbReference type="Proteomes" id="UP000034050">
    <property type="component" value="Unassembled WGS sequence"/>
</dbReference>
<name>A0A0G1CP89_9BACT</name>
<comment type="caution">
    <text evidence="1">The sequence shown here is derived from an EMBL/GenBank/DDBJ whole genome shotgun (WGS) entry which is preliminary data.</text>
</comment>
<reference evidence="1 2" key="1">
    <citation type="journal article" date="2015" name="Nature">
        <title>rRNA introns, odd ribosomes, and small enigmatic genomes across a large radiation of phyla.</title>
        <authorList>
            <person name="Brown C.T."/>
            <person name="Hug L.A."/>
            <person name="Thomas B.C."/>
            <person name="Sharon I."/>
            <person name="Castelle C.J."/>
            <person name="Singh A."/>
            <person name="Wilkins M.J."/>
            <person name="Williams K.H."/>
            <person name="Banfield J.F."/>
        </authorList>
    </citation>
    <scope>NUCLEOTIDE SEQUENCE [LARGE SCALE GENOMIC DNA]</scope>
</reference>
<dbReference type="AlphaFoldDB" id="A0A0G1CP89"/>
<sequence>MKYIPGIIFILISLFLMNTEALAAASVSWWQFQSIDTMKYSRDPSREKLHDPDFVDVIRAQVKNIAATGATHVAIATPYDEEFLPILKQWVQAARDNKLKVWFRGNWSGWERWFGYDPIDRKQHLAQTEAFILKHPEVFADGDVFTACPECENGGPGDPRRTGDVTGHRQFLIQEYRMTKAAFVKIDRQVQSNFFSMNGDIARLVMDRETTTALDGLVVIDHYVASQDKLVQDIKDIAQKSGGQVVLGEFGAPIPDIHGRMSEAEQATWIKSALTKLVEVKELAGINYWVNVGGSTQIWNESGVARAAVAEMTAFYTPKTISGYVVGKINNPIAYAKIETNIRETLTNKDGYFALPYLDPNMTLKVSAIGYAKKELNNPPIGQNLKIIIDRNSRNWFIDFMDFIRAIFKI</sequence>
<evidence type="ECO:0000313" key="2">
    <source>
        <dbReference type="Proteomes" id="UP000034050"/>
    </source>
</evidence>
<dbReference type="STRING" id="1618446.UV61_C0002G0291"/>
<dbReference type="InterPro" id="IPR017853">
    <property type="entry name" value="GH"/>
</dbReference>
<proteinExistence type="predicted"/>
<dbReference type="Gene3D" id="2.60.40.1120">
    <property type="entry name" value="Carboxypeptidase-like, regulatory domain"/>
    <property type="match status" value="1"/>
</dbReference>
<organism evidence="1 2">
    <name type="scientific">Candidatus Gottesmanbacteria bacterium GW2011_GWB1_43_11</name>
    <dbReference type="NCBI Taxonomy" id="1618446"/>
    <lineage>
        <taxon>Bacteria</taxon>
        <taxon>Candidatus Gottesmaniibacteriota</taxon>
    </lineage>
</organism>
<evidence type="ECO:0008006" key="3">
    <source>
        <dbReference type="Google" id="ProtNLM"/>
    </source>
</evidence>